<keyword evidence="1" id="KW-0233">DNA recombination</keyword>
<keyword evidence="3" id="KW-0472">Membrane</keyword>
<comment type="caution">
    <text evidence="5">The sequence shown here is derived from an EMBL/GenBank/DDBJ whole genome shotgun (WGS) entry which is preliminary data.</text>
</comment>
<dbReference type="InterPro" id="IPR027417">
    <property type="entry name" value="P-loop_NTPase"/>
</dbReference>
<dbReference type="GO" id="GO:0043139">
    <property type="term" value="F:5'-3' DNA helicase activity"/>
    <property type="evidence" value="ECO:0007669"/>
    <property type="project" value="UniProtKB-EC"/>
</dbReference>
<evidence type="ECO:0000256" key="2">
    <source>
        <dbReference type="SAM" id="MobiDB-lite"/>
    </source>
</evidence>
<dbReference type="GO" id="GO:0006310">
    <property type="term" value="P:DNA recombination"/>
    <property type="evidence" value="ECO:0007669"/>
    <property type="project" value="UniProtKB-KW"/>
</dbReference>
<feature type="transmembrane region" description="Helical" evidence="3">
    <location>
        <begin position="86"/>
        <end position="105"/>
    </location>
</feature>
<keyword evidence="1" id="KW-0547">Nucleotide-binding</keyword>
<dbReference type="GO" id="GO:0016887">
    <property type="term" value="F:ATP hydrolysis activity"/>
    <property type="evidence" value="ECO:0007669"/>
    <property type="project" value="RHEA"/>
</dbReference>
<dbReference type="InterPro" id="IPR010285">
    <property type="entry name" value="DNA_helicase_pif1-like_DEAD"/>
</dbReference>
<evidence type="ECO:0000259" key="4">
    <source>
        <dbReference type="Pfam" id="PF05970"/>
    </source>
</evidence>
<dbReference type="Gene3D" id="3.40.50.300">
    <property type="entry name" value="P-loop containing nucleotide triphosphate hydrolases"/>
    <property type="match status" value="1"/>
</dbReference>
<evidence type="ECO:0000256" key="3">
    <source>
        <dbReference type="SAM" id="Phobius"/>
    </source>
</evidence>
<gene>
    <name evidence="5" type="ORF">ZOSMA_185G00210</name>
</gene>
<keyword evidence="1" id="KW-0227">DNA damage</keyword>
<reference evidence="6" key="1">
    <citation type="journal article" date="2016" name="Nature">
        <title>The genome of the seagrass Zostera marina reveals angiosperm adaptation to the sea.</title>
        <authorList>
            <person name="Olsen J.L."/>
            <person name="Rouze P."/>
            <person name="Verhelst B."/>
            <person name="Lin Y.-C."/>
            <person name="Bayer T."/>
            <person name="Collen J."/>
            <person name="Dattolo E."/>
            <person name="De Paoli E."/>
            <person name="Dittami S."/>
            <person name="Maumus F."/>
            <person name="Michel G."/>
            <person name="Kersting A."/>
            <person name="Lauritano C."/>
            <person name="Lohaus R."/>
            <person name="Toepel M."/>
            <person name="Tonon T."/>
            <person name="Vanneste K."/>
            <person name="Amirebrahimi M."/>
            <person name="Brakel J."/>
            <person name="Bostroem C."/>
            <person name="Chovatia M."/>
            <person name="Grimwood J."/>
            <person name="Jenkins J.W."/>
            <person name="Jueterbock A."/>
            <person name="Mraz A."/>
            <person name="Stam W.T."/>
            <person name="Tice H."/>
            <person name="Bornberg-Bauer E."/>
            <person name="Green P.J."/>
            <person name="Pearson G.A."/>
            <person name="Procaccini G."/>
            <person name="Duarte C.M."/>
            <person name="Schmutz J."/>
            <person name="Reusch T.B.H."/>
            <person name="Van de Peer Y."/>
        </authorList>
    </citation>
    <scope>NUCLEOTIDE SEQUENCE [LARGE SCALE GENOMIC DNA]</scope>
    <source>
        <strain evidence="6">cv. Finnish</strain>
    </source>
</reference>
<feature type="domain" description="DNA helicase Pif1-like DEAD-box helicase" evidence="4">
    <location>
        <begin position="40"/>
        <end position="103"/>
    </location>
</feature>
<protein>
    <recommendedName>
        <fullName evidence="1">ATP-dependent DNA helicase</fullName>
        <ecNumber evidence="1">5.6.2.3</ecNumber>
    </recommendedName>
</protein>
<sequence length="123" mass="13382">MASKDKGVRKRSRDNYFGFSSDGDGPKSLSSVDGMSEISLSTQQEQLISAIATGKSVFITGSAGTGKSFLLRHAVSTLRRLHYPNSVFVTASTGVAACALGGLLLRRRWVRKRYQKRTNLLCP</sequence>
<dbReference type="OrthoDB" id="432234at2759"/>
<comment type="similarity">
    <text evidence="1">Belongs to the helicase family.</text>
</comment>
<evidence type="ECO:0000256" key="1">
    <source>
        <dbReference type="RuleBase" id="RU363044"/>
    </source>
</evidence>
<keyword evidence="3" id="KW-1133">Transmembrane helix</keyword>
<keyword evidence="1" id="KW-0067">ATP-binding</keyword>
<keyword evidence="3" id="KW-0812">Transmembrane</keyword>
<dbReference type="SUPFAM" id="SSF52540">
    <property type="entry name" value="P-loop containing nucleoside triphosphate hydrolases"/>
    <property type="match status" value="1"/>
</dbReference>
<dbReference type="EC" id="5.6.2.3" evidence="1"/>
<feature type="region of interest" description="Disordered" evidence="2">
    <location>
        <begin position="1"/>
        <end position="31"/>
    </location>
</feature>
<proteinExistence type="inferred from homology"/>
<keyword evidence="1" id="KW-0378">Hydrolase</keyword>
<keyword evidence="1" id="KW-0234">DNA repair</keyword>
<organism evidence="5 6">
    <name type="scientific">Zostera marina</name>
    <name type="common">Eelgrass</name>
    <dbReference type="NCBI Taxonomy" id="29655"/>
    <lineage>
        <taxon>Eukaryota</taxon>
        <taxon>Viridiplantae</taxon>
        <taxon>Streptophyta</taxon>
        <taxon>Embryophyta</taxon>
        <taxon>Tracheophyta</taxon>
        <taxon>Spermatophyta</taxon>
        <taxon>Magnoliopsida</taxon>
        <taxon>Liliopsida</taxon>
        <taxon>Zosteraceae</taxon>
        <taxon>Zostera</taxon>
    </lineage>
</organism>
<name>A0A0K9PSK9_ZOSMR</name>
<accession>A0A0K9PSK9</accession>
<evidence type="ECO:0000313" key="6">
    <source>
        <dbReference type="Proteomes" id="UP000036987"/>
    </source>
</evidence>
<keyword evidence="1" id="KW-0347">Helicase</keyword>
<comment type="catalytic activity">
    <reaction evidence="1">
        <text>ATP + H2O = ADP + phosphate + H(+)</text>
        <dbReference type="Rhea" id="RHEA:13065"/>
        <dbReference type="ChEBI" id="CHEBI:15377"/>
        <dbReference type="ChEBI" id="CHEBI:15378"/>
        <dbReference type="ChEBI" id="CHEBI:30616"/>
        <dbReference type="ChEBI" id="CHEBI:43474"/>
        <dbReference type="ChEBI" id="CHEBI:456216"/>
        <dbReference type="EC" id="5.6.2.3"/>
    </reaction>
</comment>
<dbReference type="STRING" id="29655.A0A0K9PSK9"/>
<dbReference type="Pfam" id="PF05970">
    <property type="entry name" value="PIF1"/>
    <property type="match status" value="1"/>
</dbReference>
<dbReference type="GO" id="GO:0006281">
    <property type="term" value="P:DNA repair"/>
    <property type="evidence" value="ECO:0007669"/>
    <property type="project" value="UniProtKB-KW"/>
</dbReference>
<evidence type="ECO:0000313" key="5">
    <source>
        <dbReference type="EMBL" id="KMZ71202.1"/>
    </source>
</evidence>
<dbReference type="GO" id="GO:0000723">
    <property type="term" value="P:telomere maintenance"/>
    <property type="evidence" value="ECO:0007669"/>
    <property type="project" value="InterPro"/>
</dbReference>
<dbReference type="Proteomes" id="UP000036987">
    <property type="component" value="Unassembled WGS sequence"/>
</dbReference>
<comment type="cofactor">
    <cofactor evidence="1">
        <name>Mg(2+)</name>
        <dbReference type="ChEBI" id="CHEBI:18420"/>
    </cofactor>
</comment>
<keyword evidence="6" id="KW-1185">Reference proteome</keyword>
<dbReference type="GO" id="GO:0005524">
    <property type="term" value="F:ATP binding"/>
    <property type="evidence" value="ECO:0007669"/>
    <property type="project" value="UniProtKB-KW"/>
</dbReference>
<dbReference type="AlphaFoldDB" id="A0A0K9PSK9"/>
<dbReference type="EMBL" id="LFYR01000684">
    <property type="protein sequence ID" value="KMZ71202.1"/>
    <property type="molecule type" value="Genomic_DNA"/>
</dbReference>